<feature type="compositionally biased region" description="Low complexity" evidence="1">
    <location>
        <begin position="94"/>
        <end position="106"/>
    </location>
</feature>
<dbReference type="EMBL" id="CP023564">
    <property type="protein sequence ID" value="ATG56493.1"/>
    <property type="molecule type" value="Genomic_DNA"/>
</dbReference>
<feature type="compositionally biased region" description="Low complexity" evidence="1">
    <location>
        <begin position="61"/>
        <end position="76"/>
    </location>
</feature>
<dbReference type="KEGG" id="bgg:CFK41_05590"/>
<dbReference type="Proteomes" id="UP000217889">
    <property type="component" value="Chromosome"/>
</dbReference>
<evidence type="ECO:0000313" key="2">
    <source>
        <dbReference type="EMBL" id="ATG56493.1"/>
    </source>
</evidence>
<keyword evidence="3" id="KW-1185">Reference proteome</keyword>
<name>A0A291H207_9MICO</name>
<feature type="region of interest" description="Disordered" evidence="1">
    <location>
        <begin position="1"/>
        <end position="22"/>
    </location>
</feature>
<dbReference type="AlphaFoldDB" id="A0A291H207"/>
<feature type="region of interest" description="Disordered" evidence="1">
    <location>
        <begin position="44"/>
        <end position="106"/>
    </location>
</feature>
<gene>
    <name evidence="2" type="ORF">CFK41_05590</name>
</gene>
<evidence type="ECO:0000313" key="3">
    <source>
        <dbReference type="Proteomes" id="UP000217889"/>
    </source>
</evidence>
<protein>
    <submittedName>
        <fullName evidence="2">Uncharacterized protein</fullName>
    </submittedName>
</protein>
<organism evidence="2 3">
    <name type="scientific">Brachybacterium ginsengisoli</name>
    <dbReference type="NCBI Taxonomy" id="1331682"/>
    <lineage>
        <taxon>Bacteria</taxon>
        <taxon>Bacillati</taxon>
        <taxon>Actinomycetota</taxon>
        <taxon>Actinomycetes</taxon>
        <taxon>Micrococcales</taxon>
        <taxon>Dermabacteraceae</taxon>
        <taxon>Brachybacterium</taxon>
    </lineage>
</organism>
<accession>A0A291H207</accession>
<feature type="compositionally biased region" description="Basic residues" evidence="1">
    <location>
        <begin position="13"/>
        <end position="22"/>
    </location>
</feature>
<proteinExistence type="predicted"/>
<reference evidence="2 3" key="1">
    <citation type="journal article" date="2014" name="Int. J. Syst. Evol. Microbiol.">
        <title>Brachybacterium ginsengisoli sp. nov., isolated from soil of a ginseng field.</title>
        <authorList>
            <person name="Hoang V.A."/>
            <person name="Kim Y.J."/>
            <person name="Nguyen N.L."/>
            <person name="Yang D.C."/>
        </authorList>
    </citation>
    <scope>NUCLEOTIDE SEQUENCE [LARGE SCALE GENOMIC DNA]</scope>
    <source>
        <strain evidence="2 3">DCY80</strain>
    </source>
</reference>
<sequence>MARLGPPEAPLPRARRGGRRPRVPASLAVLSAFLLVCALSACDPIPDRPDGGTDEEPTTPPASAAPMDPAEVAAAESTPVDPTWLCRPGEEKAPSTSTTGGTLTPLSVRAEGNDLEVSGPFHLEPEQEYRGFTPSGVLLPAHPENRGVPAPGWDEQLGVEGAPVPPIVVRERVEVAGDGPAPSAVTARLTLGTCDDAPLPDGQYLLRLSGGDLDGPGRREAGWGAREDVLVDVVGGAAEAVPGAVSAPSGEIPADLSPLHCGATLAPRGDGDGLGVEVAEPTTEVSTVVPDEEVGSSVGAEVTATSPDLGSMGLFHAVVLTDPGTGTVVAGARNATTIPLQWMDADGVTRTERAWTSQGACGPDALGPGTYEAHGAVAAVDADGATHIVLSKPWTVTVVEEDPAT</sequence>
<evidence type="ECO:0000256" key="1">
    <source>
        <dbReference type="SAM" id="MobiDB-lite"/>
    </source>
</evidence>